<dbReference type="InterPro" id="IPR001138">
    <property type="entry name" value="Zn2Cys6_DnaBD"/>
</dbReference>
<dbReference type="GO" id="GO:0000981">
    <property type="term" value="F:DNA-binding transcription factor activity, RNA polymerase II-specific"/>
    <property type="evidence" value="ECO:0007669"/>
    <property type="project" value="InterPro"/>
</dbReference>
<accession>A0A1J9RTB0</accession>
<organism evidence="4 5">
    <name type="scientific">Diplodia corticola</name>
    <dbReference type="NCBI Taxonomy" id="236234"/>
    <lineage>
        <taxon>Eukaryota</taxon>
        <taxon>Fungi</taxon>
        <taxon>Dikarya</taxon>
        <taxon>Ascomycota</taxon>
        <taxon>Pezizomycotina</taxon>
        <taxon>Dothideomycetes</taxon>
        <taxon>Dothideomycetes incertae sedis</taxon>
        <taxon>Botryosphaeriales</taxon>
        <taxon>Botryosphaeriaceae</taxon>
        <taxon>Diplodia</taxon>
    </lineage>
</organism>
<feature type="compositionally biased region" description="Polar residues" evidence="2">
    <location>
        <begin position="455"/>
        <end position="466"/>
    </location>
</feature>
<feature type="compositionally biased region" description="Low complexity" evidence="2">
    <location>
        <begin position="381"/>
        <end position="403"/>
    </location>
</feature>
<comment type="caution">
    <text evidence="4">The sequence shown here is derived from an EMBL/GenBank/DDBJ whole genome shotgun (WGS) entry which is preliminary data.</text>
</comment>
<reference evidence="4 5" key="1">
    <citation type="submission" date="2016-10" db="EMBL/GenBank/DDBJ databases">
        <title>Proteomics and genomics reveal pathogen-plant mechanisms compatible with a hemibiotrophic lifestyle of Diplodia corticola.</title>
        <authorList>
            <person name="Fernandes I."/>
            <person name="De Jonge R."/>
            <person name="Van De Peer Y."/>
            <person name="Devreese B."/>
            <person name="Alves A."/>
            <person name="Esteves A.C."/>
        </authorList>
    </citation>
    <scope>NUCLEOTIDE SEQUENCE [LARGE SCALE GENOMIC DNA]</scope>
    <source>
        <strain evidence="4 5">CBS 112549</strain>
    </source>
</reference>
<name>A0A1J9RTB0_9PEZI</name>
<dbReference type="SUPFAM" id="SSF57701">
    <property type="entry name" value="Zn2/Cys6 DNA-binding domain"/>
    <property type="match status" value="1"/>
</dbReference>
<dbReference type="GO" id="GO:0016787">
    <property type="term" value="F:hydrolase activity"/>
    <property type="evidence" value="ECO:0007669"/>
    <property type="project" value="UniProtKB-KW"/>
</dbReference>
<feature type="region of interest" description="Disordered" evidence="2">
    <location>
        <begin position="47"/>
        <end position="73"/>
    </location>
</feature>
<dbReference type="GeneID" id="31011621"/>
<dbReference type="EMBL" id="MNUE01000015">
    <property type="protein sequence ID" value="OJD35787.1"/>
    <property type="molecule type" value="Genomic_DNA"/>
</dbReference>
<dbReference type="InterPro" id="IPR036864">
    <property type="entry name" value="Zn2-C6_fun-type_DNA-bd_sf"/>
</dbReference>
<proteinExistence type="predicted"/>
<feature type="compositionally biased region" description="Basic and acidic residues" evidence="2">
    <location>
        <begin position="489"/>
        <end position="500"/>
    </location>
</feature>
<dbReference type="AlphaFoldDB" id="A0A1J9RTB0"/>
<dbReference type="Pfam" id="PF00172">
    <property type="entry name" value="Zn_clus"/>
    <property type="match status" value="1"/>
</dbReference>
<keyword evidence="5" id="KW-1185">Reference proteome</keyword>
<protein>
    <submittedName>
        <fullName evidence="4">Glycoside hydrolase family 10</fullName>
    </submittedName>
</protein>
<evidence type="ECO:0000256" key="1">
    <source>
        <dbReference type="ARBA" id="ARBA00023242"/>
    </source>
</evidence>
<keyword evidence="4" id="KW-0378">Hydrolase</keyword>
<sequence>MVLINLQTMNDFERFRQCSPLDSLAHHYPWADRSMSMAVSHAMRSDLRNCPTRQTRNVGPSDPEPESSNQPPRRRIAVACARCRKRKIRCSGDPGNNTGCQNCRAAGAEISACQFNRVGSYVPRPNVYTYPNALSNPALSMNNMYHGQSSDYSYASHPKSVLPAKSYAHYGAVGYSDDSPADAYAYQPLQVPGNDMLTTGFIGGGQEPMRSWSAMGQKQPAPSPIYLDEPSTASYSNLQLPYLSTTPVTRQPTFAADNMSAFSMNSLQSSLASPPPPPHLPLPSSIEDRHLPVPTATRMQMTPSSALHLRSQQPSIASASNALSYSKSSSIAWNADSAVQENRRPTPSGPSHGQVMSTPVNKTPATSSLQDSVFNGYMPISNSSPDSSSNPSSSTVYTPSTLSGATPSSLSLNEKYANSGVNVVQPTSSTREDGLPRNDSTTNFSYYATDASPGKLTSSDDQSSQGHRLVSGQRYTPLPPSHTSAGLEQLRRESFDDSHARPTHRASVSSLNEPRY</sequence>
<evidence type="ECO:0000259" key="3">
    <source>
        <dbReference type="PROSITE" id="PS50048"/>
    </source>
</evidence>
<dbReference type="GO" id="GO:0008270">
    <property type="term" value="F:zinc ion binding"/>
    <property type="evidence" value="ECO:0007669"/>
    <property type="project" value="InterPro"/>
</dbReference>
<dbReference type="OrthoDB" id="5394557at2759"/>
<dbReference type="SMART" id="SM00066">
    <property type="entry name" value="GAL4"/>
    <property type="match status" value="1"/>
</dbReference>
<feature type="region of interest" description="Disordered" evidence="2">
    <location>
        <begin position="209"/>
        <end position="230"/>
    </location>
</feature>
<dbReference type="Gene3D" id="4.10.240.10">
    <property type="entry name" value="Zn(2)-C6 fungal-type DNA-binding domain"/>
    <property type="match status" value="1"/>
</dbReference>
<feature type="region of interest" description="Disordered" evidence="2">
    <location>
        <begin position="266"/>
        <end position="289"/>
    </location>
</feature>
<dbReference type="STRING" id="236234.A0A1J9RTB0"/>
<feature type="region of interest" description="Disordered" evidence="2">
    <location>
        <begin position="336"/>
        <end position="516"/>
    </location>
</feature>
<feature type="compositionally biased region" description="Polar residues" evidence="2">
    <location>
        <begin position="506"/>
        <end position="516"/>
    </location>
</feature>
<dbReference type="Proteomes" id="UP000183809">
    <property type="component" value="Unassembled WGS sequence"/>
</dbReference>
<evidence type="ECO:0000256" key="2">
    <source>
        <dbReference type="SAM" id="MobiDB-lite"/>
    </source>
</evidence>
<keyword evidence="1" id="KW-0539">Nucleus</keyword>
<evidence type="ECO:0000313" key="4">
    <source>
        <dbReference type="EMBL" id="OJD35787.1"/>
    </source>
</evidence>
<dbReference type="CDD" id="cd00067">
    <property type="entry name" value="GAL4"/>
    <property type="match status" value="1"/>
</dbReference>
<feature type="domain" description="Zn(2)-C6 fungal-type" evidence="3">
    <location>
        <begin position="79"/>
        <end position="115"/>
    </location>
</feature>
<feature type="compositionally biased region" description="Polar residues" evidence="2">
    <location>
        <begin position="419"/>
        <end position="429"/>
    </location>
</feature>
<evidence type="ECO:0000313" key="5">
    <source>
        <dbReference type="Proteomes" id="UP000183809"/>
    </source>
</evidence>
<dbReference type="PROSITE" id="PS50048">
    <property type="entry name" value="ZN2_CY6_FUNGAL_2"/>
    <property type="match status" value="1"/>
</dbReference>
<gene>
    <name evidence="4" type="ORF">BKCO1_1500099</name>
</gene>
<feature type="compositionally biased region" description="Polar residues" evidence="2">
    <location>
        <begin position="349"/>
        <end position="373"/>
    </location>
</feature>
<dbReference type="RefSeq" id="XP_020132047.1">
    <property type="nucleotide sequence ID" value="XM_020271362.1"/>
</dbReference>